<evidence type="ECO:0000313" key="8">
    <source>
        <dbReference type="Proteomes" id="UP000199334"/>
    </source>
</evidence>
<feature type="transmembrane region" description="Helical" evidence="5">
    <location>
        <begin position="101"/>
        <end position="122"/>
    </location>
</feature>
<dbReference type="InterPro" id="IPR052165">
    <property type="entry name" value="Membrane_assoc_protease"/>
</dbReference>
<evidence type="ECO:0000256" key="1">
    <source>
        <dbReference type="ARBA" id="ARBA00004141"/>
    </source>
</evidence>
<dbReference type="Pfam" id="PF01957">
    <property type="entry name" value="NfeD"/>
    <property type="match status" value="1"/>
</dbReference>
<dbReference type="InterPro" id="IPR012340">
    <property type="entry name" value="NA-bd_OB-fold"/>
</dbReference>
<accession>A0A1G9ZBC3</accession>
<feature type="transmembrane region" description="Helical" evidence="5">
    <location>
        <begin position="76"/>
        <end position="95"/>
    </location>
</feature>
<organism evidence="7 8">
    <name type="scientific">Tenuibacillus multivorans</name>
    <dbReference type="NCBI Taxonomy" id="237069"/>
    <lineage>
        <taxon>Bacteria</taxon>
        <taxon>Bacillati</taxon>
        <taxon>Bacillota</taxon>
        <taxon>Bacilli</taxon>
        <taxon>Bacillales</taxon>
        <taxon>Bacillaceae</taxon>
        <taxon>Tenuibacillus</taxon>
    </lineage>
</organism>
<sequence length="209" mass="22742">MILESALGVFVITFLALFFLIGEMLVKLKGIGIVLGLGFMGFYFTAHLSSLGLFLISGAFIFGILLIILDGKLINDGTIAAVGFIIILISVAFAASSWTLALYSATGVILGTFSSFFLIKVLPRREMWTKVALMDQLTSDRGYNSMNQSYGNLLHKEGVTVTVLRPSGTIKVDNQEISAVSRAKWIEKGSHIKIVTVDGTKIEVEEIDQ</sequence>
<dbReference type="PANTHER" id="PTHR33507">
    <property type="entry name" value="INNER MEMBRANE PROTEIN YBBJ"/>
    <property type="match status" value="1"/>
</dbReference>
<feature type="domain" description="NfeD-like C-terminal" evidence="6">
    <location>
        <begin position="153"/>
        <end position="205"/>
    </location>
</feature>
<dbReference type="RefSeq" id="WP_093856100.1">
    <property type="nucleotide sequence ID" value="NZ_BJVZ01000023.1"/>
</dbReference>
<reference evidence="7 8" key="1">
    <citation type="submission" date="2016-10" db="EMBL/GenBank/DDBJ databases">
        <authorList>
            <person name="de Groot N.N."/>
        </authorList>
    </citation>
    <scope>NUCLEOTIDE SEQUENCE [LARGE SCALE GENOMIC DNA]</scope>
    <source>
        <strain evidence="7 8">CGMCC 1.3442</strain>
    </source>
</reference>
<dbReference type="InterPro" id="IPR002810">
    <property type="entry name" value="NfeD-like_C"/>
</dbReference>
<dbReference type="SUPFAM" id="SSF141322">
    <property type="entry name" value="NfeD domain-like"/>
    <property type="match status" value="1"/>
</dbReference>
<feature type="transmembrane region" description="Helical" evidence="5">
    <location>
        <begin position="6"/>
        <end position="21"/>
    </location>
</feature>
<evidence type="ECO:0000256" key="5">
    <source>
        <dbReference type="SAM" id="Phobius"/>
    </source>
</evidence>
<evidence type="ECO:0000256" key="2">
    <source>
        <dbReference type="ARBA" id="ARBA00022692"/>
    </source>
</evidence>
<dbReference type="AlphaFoldDB" id="A0A1G9ZBC3"/>
<proteinExistence type="predicted"/>
<gene>
    <name evidence="7" type="ORF">SAMN05216498_1624</name>
</gene>
<keyword evidence="8" id="KW-1185">Reference proteome</keyword>
<keyword evidence="3 5" id="KW-1133">Transmembrane helix</keyword>
<dbReference type="EMBL" id="FNIG01000003">
    <property type="protein sequence ID" value="SDN18594.1"/>
    <property type="molecule type" value="Genomic_DNA"/>
</dbReference>
<name>A0A1G9ZBC3_9BACI</name>
<evidence type="ECO:0000259" key="6">
    <source>
        <dbReference type="Pfam" id="PF01957"/>
    </source>
</evidence>
<comment type="subcellular location">
    <subcellularLocation>
        <location evidence="1">Membrane</location>
        <topology evidence="1">Multi-pass membrane protein</topology>
    </subcellularLocation>
</comment>
<evidence type="ECO:0000313" key="7">
    <source>
        <dbReference type="EMBL" id="SDN18594.1"/>
    </source>
</evidence>
<protein>
    <submittedName>
        <fullName evidence="7">NfeD-like C-terminal, partner-binding</fullName>
    </submittedName>
</protein>
<evidence type="ECO:0000256" key="4">
    <source>
        <dbReference type="ARBA" id="ARBA00023136"/>
    </source>
</evidence>
<keyword evidence="4 5" id="KW-0472">Membrane</keyword>
<keyword evidence="2 5" id="KW-0812">Transmembrane</keyword>
<dbReference type="Gene3D" id="2.40.50.140">
    <property type="entry name" value="Nucleic acid-binding proteins"/>
    <property type="match status" value="1"/>
</dbReference>
<evidence type="ECO:0000256" key="3">
    <source>
        <dbReference type="ARBA" id="ARBA00022989"/>
    </source>
</evidence>
<dbReference type="GO" id="GO:0005886">
    <property type="term" value="C:plasma membrane"/>
    <property type="evidence" value="ECO:0007669"/>
    <property type="project" value="TreeGrafter"/>
</dbReference>
<dbReference type="PANTHER" id="PTHR33507:SF3">
    <property type="entry name" value="INNER MEMBRANE PROTEIN YBBJ"/>
    <property type="match status" value="1"/>
</dbReference>
<dbReference type="STRING" id="237069.SAMN05216498_1624"/>
<feature type="transmembrane region" description="Helical" evidence="5">
    <location>
        <begin position="51"/>
        <end position="69"/>
    </location>
</feature>
<dbReference type="Proteomes" id="UP000199334">
    <property type="component" value="Unassembled WGS sequence"/>
</dbReference>
<dbReference type="OrthoDB" id="9806253at2"/>